<feature type="region of interest" description="Disordered" evidence="5">
    <location>
        <begin position="1"/>
        <end position="27"/>
    </location>
</feature>
<proteinExistence type="predicted"/>
<keyword evidence="2 4" id="KW-0238">DNA-binding</keyword>
<protein>
    <submittedName>
        <fullName evidence="7">TetR/AcrR family transcriptional regulator</fullName>
    </submittedName>
</protein>
<evidence type="ECO:0000256" key="3">
    <source>
        <dbReference type="ARBA" id="ARBA00023163"/>
    </source>
</evidence>
<dbReference type="Gene3D" id="1.10.10.60">
    <property type="entry name" value="Homeodomain-like"/>
    <property type="match status" value="1"/>
</dbReference>
<dbReference type="PANTHER" id="PTHR47506:SF6">
    <property type="entry name" value="HTH-TYPE TRANSCRIPTIONAL REPRESSOR NEMR"/>
    <property type="match status" value="1"/>
</dbReference>
<dbReference type="Pfam" id="PF16925">
    <property type="entry name" value="TetR_C_13"/>
    <property type="match status" value="1"/>
</dbReference>
<keyword evidence="8" id="KW-1185">Reference proteome</keyword>
<evidence type="ECO:0000256" key="2">
    <source>
        <dbReference type="ARBA" id="ARBA00023125"/>
    </source>
</evidence>
<dbReference type="SUPFAM" id="SSF46689">
    <property type="entry name" value="Homeodomain-like"/>
    <property type="match status" value="1"/>
</dbReference>
<keyword evidence="3" id="KW-0804">Transcription</keyword>
<dbReference type="EMBL" id="JBHRUV010000002">
    <property type="protein sequence ID" value="MFC3264756.1"/>
    <property type="molecule type" value="Genomic_DNA"/>
</dbReference>
<dbReference type="InterPro" id="IPR001647">
    <property type="entry name" value="HTH_TetR"/>
</dbReference>
<dbReference type="Proteomes" id="UP001595536">
    <property type="component" value="Unassembled WGS sequence"/>
</dbReference>
<organism evidence="7 8">
    <name type="scientific">Camelimonas abortus</name>
    <dbReference type="NCBI Taxonomy" id="1017184"/>
    <lineage>
        <taxon>Bacteria</taxon>
        <taxon>Pseudomonadati</taxon>
        <taxon>Pseudomonadota</taxon>
        <taxon>Alphaproteobacteria</taxon>
        <taxon>Hyphomicrobiales</taxon>
        <taxon>Chelatococcaceae</taxon>
        <taxon>Camelimonas</taxon>
    </lineage>
</organism>
<comment type="caution">
    <text evidence="7">The sequence shown here is derived from an EMBL/GenBank/DDBJ whole genome shotgun (WGS) entry which is preliminary data.</text>
</comment>
<evidence type="ECO:0000256" key="1">
    <source>
        <dbReference type="ARBA" id="ARBA00023015"/>
    </source>
</evidence>
<evidence type="ECO:0000313" key="8">
    <source>
        <dbReference type="Proteomes" id="UP001595536"/>
    </source>
</evidence>
<feature type="domain" description="HTH tetR-type" evidence="6">
    <location>
        <begin position="26"/>
        <end position="86"/>
    </location>
</feature>
<keyword evidence="1" id="KW-0805">Transcription regulation</keyword>
<sequence length="227" mass="23920">MMRRREGGQDGGGPARSPRRRRTAASGHREAALAAALRIASLEGLNALSFGRVAEAAGLPKSTVQTMFGERAGLQRAVFEAGADMFRRMLEARLAHARPAERLRFLTGAWLDFVGARTLPGGCLVTASVIELRGATGPLAGAVAEQWRAWRGLLAQATRDGVAAGRYAADVDPEQAAFEIAALQMAANQAVASGDAALFARARRAFAALLQELETGGPRFAQDAPQA</sequence>
<gene>
    <name evidence="7" type="ORF">ACFOEX_00085</name>
</gene>
<dbReference type="SUPFAM" id="SSF48498">
    <property type="entry name" value="Tetracyclin repressor-like, C-terminal domain"/>
    <property type="match status" value="1"/>
</dbReference>
<evidence type="ECO:0000259" key="6">
    <source>
        <dbReference type="PROSITE" id="PS50977"/>
    </source>
</evidence>
<dbReference type="PANTHER" id="PTHR47506">
    <property type="entry name" value="TRANSCRIPTIONAL REGULATORY PROTEIN"/>
    <property type="match status" value="1"/>
</dbReference>
<dbReference type="RefSeq" id="WP_376828712.1">
    <property type="nucleotide sequence ID" value="NZ_JBHLWR010000004.1"/>
</dbReference>
<evidence type="ECO:0000256" key="4">
    <source>
        <dbReference type="PROSITE-ProRule" id="PRU00335"/>
    </source>
</evidence>
<reference evidence="8" key="1">
    <citation type="journal article" date="2019" name="Int. J. Syst. Evol. Microbiol.">
        <title>The Global Catalogue of Microorganisms (GCM) 10K type strain sequencing project: providing services to taxonomists for standard genome sequencing and annotation.</title>
        <authorList>
            <consortium name="The Broad Institute Genomics Platform"/>
            <consortium name="The Broad Institute Genome Sequencing Center for Infectious Disease"/>
            <person name="Wu L."/>
            <person name="Ma J."/>
        </authorList>
    </citation>
    <scope>NUCLEOTIDE SEQUENCE [LARGE SCALE GENOMIC DNA]</scope>
    <source>
        <strain evidence="8">CCM 7941</strain>
    </source>
</reference>
<evidence type="ECO:0000313" key="7">
    <source>
        <dbReference type="EMBL" id="MFC3264756.1"/>
    </source>
</evidence>
<feature type="DNA-binding region" description="H-T-H motif" evidence="4">
    <location>
        <begin position="49"/>
        <end position="68"/>
    </location>
</feature>
<dbReference type="PROSITE" id="PS50977">
    <property type="entry name" value="HTH_TETR_2"/>
    <property type="match status" value="1"/>
</dbReference>
<name>A0ABV7LAE7_9HYPH</name>
<accession>A0ABV7LAE7</accession>
<dbReference type="InterPro" id="IPR011075">
    <property type="entry name" value="TetR_C"/>
</dbReference>
<dbReference type="InterPro" id="IPR009057">
    <property type="entry name" value="Homeodomain-like_sf"/>
</dbReference>
<dbReference type="InterPro" id="IPR036271">
    <property type="entry name" value="Tet_transcr_reg_TetR-rel_C_sf"/>
</dbReference>
<evidence type="ECO:0000256" key="5">
    <source>
        <dbReference type="SAM" id="MobiDB-lite"/>
    </source>
</evidence>
<dbReference type="Gene3D" id="1.10.357.10">
    <property type="entry name" value="Tetracycline Repressor, domain 2"/>
    <property type="match status" value="1"/>
</dbReference>